<sequence>MRNRLKAPAQEAPLRLWNSFLEALTWMTTSFGRKGGIKNEILPSSHFETPAPHLRNYLALTLSTLSLSPLPKLNDDADRGADDVVTEALLGEDGKTCYSCDTCWGQIGVDDNGVLSTMDGEVHTFDSLDPEMLCIPNLEEMAKSLGFPFYTAMY</sequence>
<evidence type="ECO:0000313" key="2">
    <source>
        <dbReference type="Proteomes" id="UP001341840"/>
    </source>
</evidence>
<accession>A0ABU6QU02</accession>
<reference evidence="1 2" key="1">
    <citation type="journal article" date="2023" name="Plants (Basel)">
        <title>Bridging the Gap: Combining Genomics and Transcriptomics Approaches to Understand Stylosanthes scabra, an Orphan Legume from the Brazilian Caatinga.</title>
        <authorList>
            <person name="Ferreira-Neto J.R.C."/>
            <person name="da Silva M.D."/>
            <person name="Binneck E."/>
            <person name="de Melo N.F."/>
            <person name="da Silva R.H."/>
            <person name="de Melo A.L.T.M."/>
            <person name="Pandolfi V."/>
            <person name="Bustamante F.O."/>
            <person name="Brasileiro-Vidal A.C."/>
            <person name="Benko-Iseppon A.M."/>
        </authorList>
    </citation>
    <scope>NUCLEOTIDE SEQUENCE [LARGE SCALE GENOMIC DNA]</scope>
    <source>
        <tissue evidence="1">Leaves</tissue>
    </source>
</reference>
<comment type="caution">
    <text evidence="1">The sequence shown here is derived from an EMBL/GenBank/DDBJ whole genome shotgun (WGS) entry which is preliminary data.</text>
</comment>
<proteinExistence type="predicted"/>
<gene>
    <name evidence="1" type="ORF">PIB30_080815</name>
</gene>
<dbReference type="EMBL" id="JASCZI010001188">
    <property type="protein sequence ID" value="MED6114499.1"/>
    <property type="molecule type" value="Genomic_DNA"/>
</dbReference>
<dbReference type="Proteomes" id="UP001341840">
    <property type="component" value="Unassembled WGS sequence"/>
</dbReference>
<organism evidence="1 2">
    <name type="scientific">Stylosanthes scabra</name>
    <dbReference type="NCBI Taxonomy" id="79078"/>
    <lineage>
        <taxon>Eukaryota</taxon>
        <taxon>Viridiplantae</taxon>
        <taxon>Streptophyta</taxon>
        <taxon>Embryophyta</taxon>
        <taxon>Tracheophyta</taxon>
        <taxon>Spermatophyta</taxon>
        <taxon>Magnoliopsida</taxon>
        <taxon>eudicotyledons</taxon>
        <taxon>Gunneridae</taxon>
        <taxon>Pentapetalae</taxon>
        <taxon>rosids</taxon>
        <taxon>fabids</taxon>
        <taxon>Fabales</taxon>
        <taxon>Fabaceae</taxon>
        <taxon>Papilionoideae</taxon>
        <taxon>50 kb inversion clade</taxon>
        <taxon>dalbergioids sensu lato</taxon>
        <taxon>Dalbergieae</taxon>
        <taxon>Pterocarpus clade</taxon>
        <taxon>Stylosanthes</taxon>
    </lineage>
</organism>
<evidence type="ECO:0000313" key="1">
    <source>
        <dbReference type="EMBL" id="MED6114499.1"/>
    </source>
</evidence>
<name>A0ABU6QU02_9FABA</name>
<keyword evidence="2" id="KW-1185">Reference proteome</keyword>
<protein>
    <submittedName>
        <fullName evidence="1">Uncharacterized protein</fullName>
    </submittedName>
</protein>